<dbReference type="HOGENOM" id="CLU_2623430_0_0_1"/>
<name>A0A0C3CQL6_9AGAM</name>
<organism evidence="1 2">
    <name type="scientific">Scleroderma citrinum Foug A</name>
    <dbReference type="NCBI Taxonomy" id="1036808"/>
    <lineage>
        <taxon>Eukaryota</taxon>
        <taxon>Fungi</taxon>
        <taxon>Dikarya</taxon>
        <taxon>Basidiomycota</taxon>
        <taxon>Agaricomycotina</taxon>
        <taxon>Agaricomycetes</taxon>
        <taxon>Agaricomycetidae</taxon>
        <taxon>Boletales</taxon>
        <taxon>Sclerodermatineae</taxon>
        <taxon>Sclerodermataceae</taxon>
        <taxon>Scleroderma</taxon>
    </lineage>
</organism>
<accession>A0A0C3CQL6</accession>
<protein>
    <submittedName>
        <fullName evidence="1">Uncharacterized protein</fullName>
    </submittedName>
</protein>
<reference evidence="2" key="2">
    <citation type="submission" date="2015-01" db="EMBL/GenBank/DDBJ databases">
        <title>Evolutionary Origins and Diversification of the Mycorrhizal Mutualists.</title>
        <authorList>
            <consortium name="DOE Joint Genome Institute"/>
            <consortium name="Mycorrhizal Genomics Consortium"/>
            <person name="Kohler A."/>
            <person name="Kuo A."/>
            <person name="Nagy L.G."/>
            <person name="Floudas D."/>
            <person name="Copeland A."/>
            <person name="Barry K.W."/>
            <person name="Cichocki N."/>
            <person name="Veneault-Fourrey C."/>
            <person name="LaButti K."/>
            <person name="Lindquist E.A."/>
            <person name="Lipzen A."/>
            <person name="Lundell T."/>
            <person name="Morin E."/>
            <person name="Murat C."/>
            <person name="Riley R."/>
            <person name="Ohm R."/>
            <person name="Sun H."/>
            <person name="Tunlid A."/>
            <person name="Henrissat B."/>
            <person name="Grigoriev I.V."/>
            <person name="Hibbett D.S."/>
            <person name="Martin F."/>
        </authorList>
    </citation>
    <scope>NUCLEOTIDE SEQUENCE [LARGE SCALE GENOMIC DNA]</scope>
    <source>
        <strain evidence="2">Foug A</strain>
    </source>
</reference>
<dbReference type="EMBL" id="KN822312">
    <property type="protein sequence ID" value="KIM50895.1"/>
    <property type="molecule type" value="Genomic_DNA"/>
</dbReference>
<sequence length="78" mass="8391">MLALPQVCLPGMYFSSPSAATLSVPGIPDLLCHCPTMQCISHHFKAHNCTLGPVQANVTINSGEKRRHTRQGHSARAP</sequence>
<dbReference type="Proteomes" id="UP000053989">
    <property type="component" value="Unassembled WGS sequence"/>
</dbReference>
<reference evidence="1 2" key="1">
    <citation type="submission" date="2014-04" db="EMBL/GenBank/DDBJ databases">
        <authorList>
            <consortium name="DOE Joint Genome Institute"/>
            <person name="Kuo A."/>
            <person name="Kohler A."/>
            <person name="Nagy L.G."/>
            <person name="Floudas D."/>
            <person name="Copeland A."/>
            <person name="Barry K.W."/>
            <person name="Cichocki N."/>
            <person name="Veneault-Fourrey C."/>
            <person name="LaButti K."/>
            <person name="Lindquist E.A."/>
            <person name="Lipzen A."/>
            <person name="Lundell T."/>
            <person name="Morin E."/>
            <person name="Murat C."/>
            <person name="Sun H."/>
            <person name="Tunlid A."/>
            <person name="Henrissat B."/>
            <person name="Grigoriev I.V."/>
            <person name="Hibbett D.S."/>
            <person name="Martin F."/>
            <person name="Nordberg H.P."/>
            <person name="Cantor M.N."/>
            <person name="Hua S.X."/>
        </authorList>
    </citation>
    <scope>NUCLEOTIDE SEQUENCE [LARGE SCALE GENOMIC DNA]</scope>
    <source>
        <strain evidence="1 2">Foug A</strain>
    </source>
</reference>
<dbReference type="AlphaFoldDB" id="A0A0C3CQL6"/>
<dbReference type="InParanoid" id="A0A0C3CQL6"/>
<gene>
    <name evidence="1" type="ORF">SCLCIDRAFT_1225034</name>
</gene>
<proteinExistence type="predicted"/>
<keyword evidence="2" id="KW-1185">Reference proteome</keyword>
<evidence type="ECO:0000313" key="2">
    <source>
        <dbReference type="Proteomes" id="UP000053989"/>
    </source>
</evidence>
<evidence type="ECO:0000313" key="1">
    <source>
        <dbReference type="EMBL" id="KIM50895.1"/>
    </source>
</evidence>